<comment type="caution">
    <text evidence="1">The sequence shown here is derived from an EMBL/GenBank/DDBJ whole genome shotgun (WGS) entry which is preliminary data.</text>
</comment>
<accession>A0ACC0LNJ7</accession>
<evidence type="ECO:0000313" key="1">
    <source>
        <dbReference type="EMBL" id="KAI8529902.1"/>
    </source>
</evidence>
<sequence>MFPILCSFYGFFGALPQMENFMYGEEETGDEKVANEVTKDGEASGSKAEPEGDEVLATLERDVALADISDSLFDSLSLTISLCHSQRSDRVGPRLWRGKHWLDGFGFQSCSPRWRTRS</sequence>
<name>A0ACC0LNJ7_RHOML</name>
<reference evidence="1" key="1">
    <citation type="submission" date="2022-02" db="EMBL/GenBank/DDBJ databases">
        <title>Plant Genome Project.</title>
        <authorList>
            <person name="Zhang R.-G."/>
        </authorList>
    </citation>
    <scope>NUCLEOTIDE SEQUENCE</scope>
    <source>
        <strain evidence="1">AT1</strain>
    </source>
</reference>
<organism evidence="1 2">
    <name type="scientific">Rhododendron molle</name>
    <name type="common">Chinese azalea</name>
    <name type="synonym">Azalea mollis</name>
    <dbReference type="NCBI Taxonomy" id="49168"/>
    <lineage>
        <taxon>Eukaryota</taxon>
        <taxon>Viridiplantae</taxon>
        <taxon>Streptophyta</taxon>
        <taxon>Embryophyta</taxon>
        <taxon>Tracheophyta</taxon>
        <taxon>Spermatophyta</taxon>
        <taxon>Magnoliopsida</taxon>
        <taxon>eudicotyledons</taxon>
        <taxon>Gunneridae</taxon>
        <taxon>Pentapetalae</taxon>
        <taxon>asterids</taxon>
        <taxon>Ericales</taxon>
        <taxon>Ericaceae</taxon>
        <taxon>Ericoideae</taxon>
        <taxon>Rhodoreae</taxon>
        <taxon>Rhododendron</taxon>
    </lineage>
</organism>
<dbReference type="EMBL" id="CM046398">
    <property type="protein sequence ID" value="KAI8529902.1"/>
    <property type="molecule type" value="Genomic_DNA"/>
</dbReference>
<gene>
    <name evidence="1" type="ORF">RHMOL_Rhmol11G0011000</name>
</gene>
<proteinExistence type="predicted"/>
<evidence type="ECO:0000313" key="2">
    <source>
        <dbReference type="Proteomes" id="UP001062846"/>
    </source>
</evidence>
<dbReference type="Proteomes" id="UP001062846">
    <property type="component" value="Chromosome 11"/>
</dbReference>
<keyword evidence="2" id="KW-1185">Reference proteome</keyword>
<protein>
    <submittedName>
        <fullName evidence="1">Uncharacterized protein</fullName>
    </submittedName>
</protein>